<sequence>MSSNPFASFNLEIPKKYRDSVLSFSQTSGTKASAEYAPFKRQVDFWYLAFLIGIAKELDPEDEADTYNAISGTIFGSDPHRIAHMQIAYLGRTGSVEGLAEHRKVFDFCLGVANAAMPVLLAILSEPDERPLWSLLDELENLM</sequence>
<evidence type="ECO:0000313" key="2">
    <source>
        <dbReference type="Proteomes" id="UP000218427"/>
    </source>
</evidence>
<dbReference type="Proteomes" id="UP000218427">
    <property type="component" value="Unassembled WGS sequence"/>
</dbReference>
<organism evidence="1 2">
    <name type="scientific">Microbulbifer flavimaris</name>
    <dbReference type="NCBI Taxonomy" id="1781068"/>
    <lineage>
        <taxon>Bacteria</taxon>
        <taxon>Pseudomonadati</taxon>
        <taxon>Pseudomonadota</taxon>
        <taxon>Gammaproteobacteria</taxon>
        <taxon>Cellvibrionales</taxon>
        <taxon>Microbulbiferaceae</taxon>
        <taxon>Microbulbifer</taxon>
    </lineage>
</organism>
<protein>
    <submittedName>
        <fullName evidence="1">Uncharacterized protein</fullName>
    </submittedName>
</protein>
<name>A0ABX4HYC6_9GAMM</name>
<dbReference type="RefSeq" id="WP_067084515.1">
    <property type="nucleotide sequence ID" value="NZ_LRFG02000003.1"/>
</dbReference>
<proteinExistence type="predicted"/>
<gene>
    <name evidence="1" type="ORF">AWR36_010480</name>
</gene>
<comment type="caution">
    <text evidence="1">The sequence shown here is derived from an EMBL/GenBank/DDBJ whole genome shotgun (WGS) entry which is preliminary data.</text>
</comment>
<keyword evidence="2" id="KW-1185">Reference proteome</keyword>
<dbReference type="EMBL" id="LRFG02000003">
    <property type="protein sequence ID" value="PCO05145.1"/>
    <property type="molecule type" value="Genomic_DNA"/>
</dbReference>
<evidence type="ECO:0000313" key="1">
    <source>
        <dbReference type="EMBL" id="PCO05145.1"/>
    </source>
</evidence>
<accession>A0ABX4HYC6</accession>
<reference evidence="1" key="1">
    <citation type="submission" date="2017-08" db="EMBL/GenBank/DDBJ databases">
        <title>Microbulbifer marisrubri sp. nov., a halophilic alphaproteobacterium isolated from marine sediment of the Yellow Sea, China.</title>
        <authorList>
            <person name="Zhang G."/>
            <person name="Xiong Q."/>
        </authorList>
    </citation>
    <scope>NUCLEOTIDE SEQUENCE [LARGE SCALE GENOMIC DNA]</scope>
    <source>
        <strain evidence="1">WRN-8</strain>
    </source>
</reference>